<reference evidence="9" key="2">
    <citation type="submission" date="2015-01" db="EMBL/GenBank/DDBJ databases">
        <title>Evolutionary Origins and Diversification of the Mycorrhizal Mutualists.</title>
        <authorList>
            <consortium name="DOE Joint Genome Institute"/>
            <consortium name="Mycorrhizal Genomics Consortium"/>
            <person name="Kohler A."/>
            <person name="Kuo A."/>
            <person name="Nagy L.G."/>
            <person name="Floudas D."/>
            <person name="Copeland A."/>
            <person name="Barry K.W."/>
            <person name="Cichocki N."/>
            <person name="Veneault-Fourrey C."/>
            <person name="LaButti K."/>
            <person name="Lindquist E.A."/>
            <person name="Lipzen A."/>
            <person name="Lundell T."/>
            <person name="Morin E."/>
            <person name="Murat C."/>
            <person name="Riley R."/>
            <person name="Ohm R."/>
            <person name="Sun H."/>
            <person name="Tunlid A."/>
            <person name="Henrissat B."/>
            <person name="Grigoriev I.V."/>
            <person name="Hibbett D.S."/>
            <person name="Martin F."/>
        </authorList>
    </citation>
    <scope>NUCLEOTIDE SEQUENCE [LARGE SCALE GENOMIC DNA]</scope>
    <source>
        <strain evidence="9">Foug A</strain>
    </source>
</reference>
<evidence type="ECO:0000256" key="2">
    <source>
        <dbReference type="ARBA" id="ARBA00022771"/>
    </source>
</evidence>
<dbReference type="InterPro" id="IPR001841">
    <property type="entry name" value="Znf_RING"/>
</dbReference>
<dbReference type="InterPro" id="IPR027370">
    <property type="entry name" value="Znf-RING_euk"/>
</dbReference>
<dbReference type="OrthoDB" id="6105938at2759"/>
<dbReference type="InterPro" id="IPR058504">
    <property type="entry name" value="DUF8191"/>
</dbReference>
<evidence type="ECO:0000259" key="7">
    <source>
        <dbReference type="PROSITE" id="PS50089"/>
    </source>
</evidence>
<feature type="compositionally biased region" description="Basic residues" evidence="6">
    <location>
        <begin position="97"/>
        <end position="107"/>
    </location>
</feature>
<feature type="region of interest" description="Disordered" evidence="6">
    <location>
        <begin position="329"/>
        <end position="415"/>
    </location>
</feature>
<feature type="region of interest" description="Disordered" evidence="6">
    <location>
        <begin position="1"/>
        <end position="72"/>
    </location>
</feature>
<feature type="region of interest" description="Disordered" evidence="6">
    <location>
        <begin position="91"/>
        <end position="153"/>
    </location>
</feature>
<accession>A0A0C2ZD47</accession>
<keyword evidence="9" id="KW-1185">Reference proteome</keyword>
<dbReference type="PANTHER" id="PTHR12109">
    <property type="entry name" value="RING FINGER PROTEIN 141-RELATED"/>
    <property type="match status" value="1"/>
</dbReference>
<keyword evidence="5" id="KW-0175">Coiled coil</keyword>
<evidence type="ECO:0000256" key="1">
    <source>
        <dbReference type="ARBA" id="ARBA00022723"/>
    </source>
</evidence>
<dbReference type="InterPro" id="IPR047126">
    <property type="entry name" value="RNF141-like"/>
</dbReference>
<feature type="compositionally biased region" description="Basic and acidic residues" evidence="6">
    <location>
        <begin position="128"/>
        <end position="141"/>
    </location>
</feature>
<proteinExistence type="predicted"/>
<dbReference type="InterPro" id="IPR017907">
    <property type="entry name" value="Znf_RING_CS"/>
</dbReference>
<evidence type="ECO:0000313" key="9">
    <source>
        <dbReference type="Proteomes" id="UP000053989"/>
    </source>
</evidence>
<feature type="compositionally biased region" description="Polar residues" evidence="6">
    <location>
        <begin position="34"/>
        <end position="65"/>
    </location>
</feature>
<dbReference type="Pfam" id="PF26609">
    <property type="entry name" value="DUF8191"/>
    <property type="match status" value="1"/>
</dbReference>
<protein>
    <recommendedName>
        <fullName evidence="7">RING-type domain-containing protein</fullName>
    </recommendedName>
</protein>
<evidence type="ECO:0000313" key="8">
    <source>
        <dbReference type="EMBL" id="KIM59703.1"/>
    </source>
</evidence>
<dbReference type="SMART" id="SM00184">
    <property type="entry name" value="RING"/>
    <property type="match status" value="1"/>
</dbReference>
<dbReference type="EMBL" id="KN822070">
    <property type="protein sequence ID" value="KIM59703.1"/>
    <property type="molecule type" value="Genomic_DNA"/>
</dbReference>
<evidence type="ECO:0000256" key="4">
    <source>
        <dbReference type="PROSITE-ProRule" id="PRU00175"/>
    </source>
</evidence>
<dbReference type="PROSITE" id="PS00518">
    <property type="entry name" value="ZF_RING_1"/>
    <property type="match status" value="1"/>
</dbReference>
<keyword evidence="2 4" id="KW-0863">Zinc-finger</keyword>
<feature type="compositionally biased region" description="Acidic residues" evidence="6">
    <location>
        <begin position="354"/>
        <end position="396"/>
    </location>
</feature>
<evidence type="ECO:0000256" key="5">
    <source>
        <dbReference type="SAM" id="Coils"/>
    </source>
</evidence>
<dbReference type="STRING" id="1036808.A0A0C2ZD47"/>
<sequence>MNVNDRSGNRRSHGARRSHPSPAEGQPPYRSNRRCQTYSPDLYATQPQGQSNAMMPSISESSQAEQSRRKKPSLLATYARALIVPAIDEANSDCGRKPKSKQRLHNRHLPENAVHNGPPHLIDIPDPTAKKERSRSRDSQRHPKPTASDAEGSTIRNALDLHSDYSGPLAAAEFARLKREIDALKRQAYDNKKVIKKQNKLIEELKQQDNATKEKLKESESQVQMLQSKSRKCEEFMAAAESNAQCQICMEPLIKPYALSPCGHVLCVECLQEWFRKAPGADDDMDDFDNPDYLLNRTKTCPCCRTYIRHRPIPVFVIKSIATALCKVKGTSPTPSSSITVDSDPWEGLFTPYSEDEDYESGENEDEDEDHEDEDEDEEEEDDDDEDDDHSSDWCDDVFSYGTGSDEEPYEGEHVYPRWEPPTVAISDGDYILAELNNSDLNVLRRGATHRMLQEFDMEYSREEGLIAHDTEFNRYFLGWNIRLSADDEAGEEYMQYLLDDMDTRPERWRITEYDDGTFDAHLLVREDDAREYSINDSDYYDMDVDHHDQADS</sequence>
<dbReference type="SUPFAM" id="SSF57850">
    <property type="entry name" value="RING/U-box"/>
    <property type="match status" value="1"/>
</dbReference>
<dbReference type="AlphaFoldDB" id="A0A0C2ZD47"/>
<dbReference type="PROSITE" id="PS50089">
    <property type="entry name" value="ZF_RING_2"/>
    <property type="match status" value="1"/>
</dbReference>
<reference evidence="8 9" key="1">
    <citation type="submission" date="2014-04" db="EMBL/GenBank/DDBJ databases">
        <authorList>
            <consortium name="DOE Joint Genome Institute"/>
            <person name="Kuo A."/>
            <person name="Kohler A."/>
            <person name="Nagy L.G."/>
            <person name="Floudas D."/>
            <person name="Copeland A."/>
            <person name="Barry K.W."/>
            <person name="Cichocki N."/>
            <person name="Veneault-Fourrey C."/>
            <person name="LaButti K."/>
            <person name="Lindquist E.A."/>
            <person name="Lipzen A."/>
            <person name="Lundell T."/>
            <person name="Morin E."/>
            <person name="Murat C."/>
            <person name="Sun H."/>
            <person name="Tunlid A."/>
            <person name="Henrissat B."/>
            <person name="Grigoriev I.V."/>
            <person name="Hibbett D.S."/>
            <person name="Martin F."/>
            <person name="Nordberg H.P."/>
            <person name="Cantor M.N."/>
            <person name="Hua S.X."/>
        </authorList>
    </citation>
    <scope>NUCLEOTIDE SEQUENCE [LARGE SCALE GENOMIC DNA]</scope>
    <source>
        <strain evidence="8 9">Foug A</strain>
    </source>
</reference>
<keyword evidence="3" id="KW-0862">Zinc</keyword>
<dbReference type="Proteomes" id="UP000053989">
    <property type="component" value="Unassembled WGS sequence"/>
</dbReference>
<dbReference type="InterPro" id="IPR013083">
    <property type="entry name" value="Znf_RING/FYVE/PHD"/>
</dbReference>
<dbReference type="Pfam" id="PF13445">
    <property type="entry name" value="zf-RING_UBOX"/>
    <property type="match status" value="1"/>
</dbReference>
<keyword evidence="1" id="KW-0479">Metal-binding</keyword>
<gene>
    <name evidence="8" type="ORF">SCLCIDRAFT_1217475</name>
</gene>
<name>A0A0C2ZD47_9AGAM</name>
<dbReference type="Gene3D" id="3.30.40.10">
    <property type="entry name" value="Zinc/RING finger domain, C3HC4 (zinc finger)"/>
    <property type="match status" value="1"/>
</dbReference>
<feature type="compositionally biased region" description="Basic residues" evidence="6">
    <location>
        <begin position="9"/>
        <end position="19"/>
    </location>
</feature>
<dbReference type="GO" id="GO:0051865">
    <property type="term" value="P:protein autoubiquitination"/>
    <property type="evidence" value="ECO:0007669"/>
    <property type="project" value="TreeGrafter"/>
</dbReference>
<evidence type="ECO:0000256" key="3">
    <source>
        <dbReference type="ARBA" id="ARBA00022833"/>
    </source>
</evidence>
<dbReference type="InParanoid" id="A0A0C2ZD47"/>
<feature type="coiled-coil region" evidence="5">
    <location>
        <begin position="195"/>
        <end position="222"/>
    </location>
</feature>
<dbReference type="HOGENOM" id="CLU_030109_1_0_1"/>
<evidence type="ECO:0000256" key="6">
    <source>
        <dbReference type="SAM" id="MobiDB-lite"/>
    </source>
</evidence>
<feature type="domain" description="RING-type" evidence="7">
    <location>
        <begin position="246"/>
        <end position="305"/>
    </location>
</feature>
<dbReference type="GO" id="GO:0004842">
    <property type="term" value="F:ubiquitin-protein transferase activity"/>
    <property type="evidence" value="ECO:0007669"/>
    <property type="project" value="TreeGrafter"/>
</dbReference>
<dbReference type="GO" id="GO:0008270">
    <property type="term" value="F:zinc ion binding"/>
    <property type="evidence" value="ECO:0007669"/>
    <property type="project" value="UniProtKB-KW"/>
</dbReference>
<organism evidence="8 9">
    <name type="scientific">Scleroderma citrinum Foug A</name>
    <dbReference type="NCBI Taxonomy" id="1036808"/>
    <lineage>
        <taxon>Eukaryota</taxon>
        <taxon>Fungi</taxon>
        <taxon>Dikarya</taxon>
        <taxon>Basidiomycota</taxon>
        <taxon>Agaricomycotina</taxon>
        <taxon>Agaricomycetes</taxon>
        <taxon>Agaricomycetidae</taxon>
        <taxon>Boletales</taxon>
        <taxon>Sclerodermatineae</taxon>
        <taxon>Sclerodermataceae</taxon>
        <taxon>Scleroderma</taxon>
    </lineage>
</organism>
<feature type="compositionally biased region" description="Polar residues" evidence="6">
    <location>
        <begin position="331"/>
        <end position="341"/>
    </location>
</feature>
<dbReference type="PANTHER" id="PTHR12109:SF3">
    <property type="entry name" value="RING FINGER PROTEIN 141"/>
    <property type="match status" value="1"/>
</dbReference>